<keyword evidence="1" id="KW-0732">Signal</keyword>
<reference evidence="3 4" key="1">
    <citation type="submission" date="2017-06" db="EMBL/GenBank/DDBJ databases">
        <title>Novel microbial phyla capable of carbon fixation and sulfur reduction in deep-sea sediments.</title>
        <authorList>
            <person name="Huang J."/>
            <person name="Baker B."/>
            <person name="Wang Y."/>
        </authorList>
    </citation>
    <scope>NUCLEOTIDE SEQUENCE [LARGE SCALE GENOMIC DNA]</scope>
    <source>
        <strain evidence="3">B3_LCP</strain>
    </source>
</reference>
<dbReference type="Gene3D" id="1.10.533.30">
    <property type="entry name" value="Nematode polyprotein allergen ABA-1"/>
    <property type="match status" value="1"/>
</dbReference>
<dbReference type="NCBIfam" id="TIGR04183">
    <property type="entry name" value="Por_Secre_tail"/>
    <property type="match status" value="1"/>
</dbReference>
<organism evidence="3 4">
    <name type="scientific">candidate division LCP-89 bacterium B3_LCP</name>
    <dbReference type="NCBI Taxonomy" id="2012998"/>
    <lineage>
        <taxon>Bacteria</taxon>
        <taxon>Pseudomonadati</taxon>
        <taxon>Bacteria division LCP-89</taxon>
    </lineage>
</organism>
<accession>A0A532UQT0</accession>
<dbReference type="AlphaFoldDB" id="A0A532UQT0"/>
<gene>
    <name evidence="3" type="ORF">CEE37_14155</name>
</gene>
<protein>
    <recommendedName>
        <fullName evidence="2">FlgD/Vpr Ig-like domain-containing protein</fullName>
    </recommendedName>
</protein>
<dbReference type="InterPro" id="IPR025965">
    <property type="entry name" value="FlgD/Vpr_Ig-like"/>
</dbReference>
<comment type="caution">
    <text evidence="3">The sequence shown here is derived from an EMBL/GenBank/DDBJ whole genome shotgun (WGS) entry which is preliminary data.</text>
</comment>
<name>A0A532UQT0_UNCL8</name>
<dbReference type="InterPro" id="IPR038289">
    <property type="entry name" value="DVA-1_sf"/>
</dbReference>
<evidence type="ECO:0000256" key="1">
    <source>
        <dbReference type="SAM" id="SignalP"/>
    </source>
</evidence>
<sequence>MKRTMKIIVLTTLASFLLLGSTVSAGFHGKHQCGQHGKGIMASLTTEQRDQVFTMIQEMHDQGKAPDEIHAAVRTKLEGFGIEVPDTFMMGPRHHGQGMKMIHDQLNESQQKEIREMVCQMHQDGKQRDEIHAAVKVKLESYGIDVPENFMMMHGKHRGPGMKMIHSQLNEVQRDAIRSQICEMRQSGTSQQEIQSKVQEMVKGYGIELPDGNCIGGNWGSTSPEILDGAELTNTTIKATSHPNPFNPDVTISYELQDAGQVTVQIYDLQGQSISTVKNGYQNAGSYEVVWNGKNANGQKVSSGTYFYKITAGDQTLTKQIIMTK</sequence>
<dbReference type="EMBL" id="NJBN01000013">
    <property type="protein sequence ID" value="TKJ37252.1"/>
    <property type="molecule type" value="Genomic_DNA"/>
</dbReference>
<evidence type="ECO:0000313" key="3">
    <source>
        <dbReference type="EMBL" id="TKJ37252.1"/>
    </source>
</evidence>
<feature type="signal peptide" evidence="1">
    <location>
        <begin position="1"/>
        <end position="25"/>
    </location>
</feature>
<dbReference type="InterPro" id="IPR026444">
    <property type="entry name" value="Secre_tail"/>
</dbReference>
<dbReference type="Pfam" id="PF13860">
    <property type="entry name" value="FlgD_ig"/>
    <property type="match status" value="1"/>
</dbReference>
<dbReference type="Gene3D" id="2.60.40.4070">
    <property type="match status" value="1"/>
</dbReference>
<proteinExistence type="predicted"/>
<evidence type="ECO:0000313" key="4">
    <source>
        <dbReference type="Proteomes" id="UP000319619"/>
    </source>
</evidence>
<feature type="domain" description="FlgD/Vpr Ig-like" evidence="2">
    <location>
        <begin position="257"/>
        <end position="313"/>
    </location>
</feature>
<feature type="chain" id="PRO_5022069315" description="FlgD/Vpr Ig-like domain-containing protein" evidence="1">
    <location>
        <begin position="26"/>
        <end position="325"/>
    </location>
</feature>
<dbReference type="Proteomes" id="UP000319619">
    <property type="component" value="Unassembled WGS sequence"/>
</dbReference>
<evidence type="ECO:0000259" key="2">
    <source>
        <dbReference type="Pfam" id="PF13860"/>
    </source>
</evidence>